<organism evidence="1 2">
    <name type="scientific">Mucilaginibacter segetis</name>
    <dbReference type="NCBI Taxonomy" id="2793071"/>
    <lineage>
        <taxon>Bacteria</taxon>
        <taxon>Pseudomonadati</taxon>
        <taxon>Bacteroidota</taxon>
        <taxon>Sphingobacteriia</taxon>
        <taxon>Sphingobacteriales</taxon>
        <taxon>Sphingobacteriaceae</taxon>
        <taxon>Mucilaginibacter</taxon>
    </lineage>
</organism>
<reference evidence="1" key="1">
    <citation type="submission" date="2020-12" db="EMBL/GenBank/DDBJ databases">
        <title>Bacterial novel species Mucilaginibacter sp. SD-g isolated from soil.</title>
        <authorList>
            <person name="Jung H.-Y."/>
        </authorList>
    </citation>
    <scope>NUCLEOTIDE SEQUENCE</scope>
    <source>
        <strain evidence="1">SD-g</strain>
    </source>
</reference>
<dbReference type="EMBL" id="JAEHFW010000001">
    <property type="protein sequence ID" value="MBK0377840.1"/>
    <property type="molecule type" value="Genomic_DNA"/>
</dbReference>
<dbReference type="Pfam" id="PF19630">
    <property type="entry name" value="DUF6134"/>
    <property type="match status" value="1"/>
</dbReference>
<dbReference type="RefSeq" id="WP_200063091.1">
    <property type="nucleotide sequence ID" value="NZ_JAEHFW010000001.1"/>
</dbReference>
<name>A0A934PRR6_9SPHI</name>
<evidence type="ECO:0000313" key="2">
    <source>
        <dbReference type="Proteomes" id="UP000613193"/>
    </source>
</evidence>
<keyword evidence="2" id="KW-1185">Reference proteome</keyword>
<protein>
    <submittedName>
        <fullName evidence="1">Uncharacterized protein</fullName>
    </submittedName>
</protein>
<dbReference type="Proteomes" id="UP000613193">
    <property type="component" value="Unassembled WGS sequence"/>
</dbReference>
<dbReference type="AlphaFoldDB" id="A0A934PRR6"/>
<sequence length="228" mass="26230">MIPALIIWLFKKYATPLLNRRRQNKKYTSLRSVKTVTAVMLMMLTLSLPLFAQEQTVKYNVLKGNKVVGCLDLYKKRNGNNLYLKMISEVKVKFIFSINVFCNEESLFQDGKLMSSHVLRKVNGKEKANRQTLAADEGYKTIAEGKSGILNATTINNNLMLLYCCEPKDNAQVYSDNFQQFLRVKQTGDHVYRIDLPDGNYNYYSYTNGICSKVDIHHSLYTIQIKLV</sequence>
<comment type="caution">
    <text evidence="1">The sequence shown here is derived from an EMBL/GenBank/DDBJ whole genome shotgun (WGS) entry which is preliminary data.</text>
</comment>
<gene>
    <name evidence="1" type="ORF">I5M19_00865</name>
</gene>
<dbReference type="InterPro" id="IPR045767">
    <property type="entry name" value="DUF6134"/>
</dbReference>
<accession>A0A934PRR6</accession>
<evidence type="ECO:0000313" key="1">
    <source>
        <dbReference type="EMBL" id="MBK0377840.1"/>
    </source>
</evidence>
<proteinExistence type="predicted"/>